<evidence type="ECO:0000313" key="2">
    <source>
        <dbReference type="EMBL" id="AVF34845.1"/>
    </source>
</evidence>
<dbReference type="RefSeq" id="WP_104922362.1">
    <property type="nucleotide sequence ID" value="NZ_CP019062.1"/>
</dbReference>
<proteinExistence type="predicted"/>
<dbReference type="OrthoDB" id="9967592at2"/>
<reference evidence="3" key="1">
    <citation type="submission" date="2017-01" db="EMBL/GenBank/DDBJ databases">
        <title>Genome sequence of Rouxiella sp. ERMR1:05.</title>
        <authorList>
            <person name="Kumar R."/>
            <person name="Singh D."/>
            <person name="Kumar S."/>
        </authorList>
    </citation>
    <scope>NUCLEOTIDE SEQUENCE [LARGE SCALE GENOMIC DNA]</scope>
    <source>
        <strain evidence="3">ERMR1:05</strain>
    </source>
</reference>
<sequence>MAKEKVTETTVSVVVLKGKFLRHDGGEYRQNARLDLPENDANRLIALGFVKAYTVLLQESQQVSDPAVSVENPEAQPASEQVIPASESGAA</sequence>
<evidence type="ECO:0000256" key="1">
    <source>
        <dbReference type="SAM" id="MobiDB-lite"/>
    </source>
</evidence>
<dbReference type="AlphaFoldDB" id="A0A2L1UPJ0"/>
<dbReference type="EMBL" id="CP019062">
    <property type="protein sequence ID" value="AVF34845.1"/>
    <property type="molecule type" value="Genomic_DNA"/>
</dbReference>
<gene>
    <name evidence="2" type="ORF">BV494_07820</name>
</gene>
<dbReference type="KEGG" id="rox:BV494_07820"/>
<protein>
    <submittedName>
        <fullName evidence="2">Uncharacterized protein</fullName>
    </submittedName>
</protein>
<keyword evidence="3" id="KW-1185">Reference proteome</keyword>
<organism evidence="2 3">
    <name type="scientific">Rahnella sikkimica</name>
    <dbReference type="NCBI Taxonomy" id="1805933"/>
    <lineage>
        <taxon>Bacteria</taxon>
        <taxon>Pseudomonadati</taxon>
        <taxon>Pseudomonadota</taxon>
        <taxon>Gammaproteobacteria</taxon>
        <taxon>Enterobacterales</taxon>
        <taxon>Yersiniaceae</taxon>
        <taxon>Rahnella</taxon>
    </lineage>
</organism>
<name>A0A2L1UPJ0_9GAMM</name>
<accession>A0A2L1UPJ0</accession>
<dbReference type="Proteomes" id="UP000239197">
    <property type="component" value="Chromosome"/>
</dbReference>
<feature type="region of interest" description="Disordered" evidence="1">
    <location>
        <begin position="64"/>
        <end position="91"/>
    </location>
</feature>
<evidence type="ECO:0000313" key="3">
    <source>
        <dbReference type="Proteomes" id="UP000239197"/>
    </source>
</evidence>